<evidence type="ECO:0000256" key="2">
    <source>
        <dbReference type="ARBA" id="ARBA00009726"/>
    </source>
</evidence>
<feature type="transmembrane region" description="Helical" evidence="8">
    <location>
        <begin position="184"/>
        <end position="206"/>
    </location>
</feature>
<evidence type="ECO:0000313" key="11">
    <source>
        <dbReference type="Proteomes" id="UP001626550"/>
    </source>
</evidence>
<organism evidence="10 11">
    <name type="scientific">Cichlidogyrus casuarinus</name>
    <dbReference type="NCBI Taxonomy" id="1844966"/>
    <lineage>
        <taxon>Eukaryota</taxon>
        <taxon>Metazoa</taxon>
        <taxon>Spiralia</taxon>
        <taxon>Lophotrochozoa</taxon>
        <taxon>Platyhelminthes</taxon>
        <taxon>Monogenea</taxon>
        <taxon>Monopisthocotylea</taxon>
        <taxon>Dactylogyridea</taxon>
        <taxon>Ancyrocephalidae</taxon>
        <taxon>Cichlidogyrus</taxon>
    </lineage>
</organism>
<comment type="subcellular location">
    <subcellularLocation>
        <location evidence="1">Membrane</location>
        <topology evidence="1">Multi-pass membrane protein</topology>
    </subcellularLocation>
</comment>
<dbReference type="InterPro" id="IPR050173">
    <property type="entry name" value="ABC_transporter_C-like"/>
</dbReference>
<dbReference type="Pfam" id="PF00005">
    <property type="entry name" value="ABC_tran"/>
    <property type="match status" value="1"/>
</dbReference>
<accession>A0ABD2QCC9</accession>
<dbReference type="GO" id="GO:0016020">
    <property type="term" value="C:membrane"/>
    <property type="evidence" value="ECO:0007669"/>
    <property type="project" value="UniProtKB-SubCell"/>
</dbReference>
<sequence length="374" mass="42943">MKTTLVTDHRVKLISNIVNGIKAIKLYVWEETFLKRISQVREQEMKKILQIGIARSFCYAQTIYQREIGFLFFYITVVFIYKSYDPSLLTSFYVYTTMGLVNALFESFTIMMPFSMQGLVDIAITCKRLNNFLTLDILTKQTFAQISHEQEPMLHLSDVSAYWDEENRSANLCNIHLNLRKARLVAVTSLVLAALGELPITSGYIFRSKDVGYLPQAAWIFPGTIRDNVLCGNRYDQERYWQVLKVTTLETDCERMPKKDTTLVGDRGICLSGGQRARVGLARIAYAQSQIVFLDDPLAAVDARVAAAMFRDCIQNFMQDRMRILVTHQHHLLQQMDYVVVLENVHSKESLLPSNLSLQTNPMLKVETKLRNPQ</sequence>
<name>A0ABD2QCC9_9PLAT</name>
<keyword evidence="3 8" id="KW-0812">Transmembrane</keyword>
<dbReference type="InterPro" id="IPR017871">
    <property type="entry name" value="ABC_transporter-like_CS"/>
</dbReference>
<evidence type="ECO:0000256" key="5">
    <source>
        <dbReference type="ARBA" id="ARBA00022840"/>
    </source>
</evidence>
<dbReference type="SUPFAM" id="SSF52540">
    <property type="entry name" value="P-loop containing nucleoside triphosphate hydrolases"/>
    <property type="match status" value="1"/>
</dbReference>
<evidence type="ECO:0000256" key="3">
    <source>
        <dbReference type="ARBA" id="ARBA00022692"/>
    </source>
</evidence>
<dbReference type="InterPro" id="IPR027417">
    <property type="entry name" value="P-loop_NTPase"/>
</dbReference>
<evidence type="ECO:0000256" key="4">
    <source>
        <dbReference type="ARBA" id="ARBA00022741"/>
    </source>
</evidence>
<evidence type="ECO:0000256" key="8">
    <source>
        <dbReference type="SAM" id="Phobius"/>
    </source>
</evidence>
<protein>
    <recommendedName>
        <fullName evidence="9">ABC transporter domain-containing protein</fullName>
    </recommendedName>
</protein>
<dbReference type="AlphaFoldDB" id="A0ABD2QCC9"/>
<dbReference type="PANTHER" id="PTHR24223">
    <property type="entry name" value="ATP-BINDING CASSETTE SUB-FAMILY C"/>
    <property type="match status" value="1"/>
</dbReference>
<proteinExistence type="inferred from homology"/>
<dbReference type="Proteomes" id="UP001626550">
    <property type="component" value="Unassembled WGS sequence"/>
</dbReference>
<feature type="transmembrane region" description="Helical" evidence="8">
    <location>
        <begin position="87"/>
        <end position="105"/>
    </location>
</feature>
<evidence type="ECO:0000256" key="7">
    <source>
        <dbReference type="ARBA" id="ARBA00023136"/>
    </source>
</evidence>
<dbReference type="Gene3D" id="1.20.1560.10">
    <property type="entry name" value="ABC transporter type 1, transmembrane domain"/>
    <property type="match status" value="1"/>
</dbReference>
<keyword evidence="6 8" id="KW-1133">Transmembrane helix</keyword>
<keyword evidence="7 8" id="KW-0472">Membrane</keyword>
<comment type="similarity">
    <text evidence="2">Belongs to the ABC transporter superfamily. ABCC family. Conjugate transporter (TC 3.A.1.208) subfamily.</text>
</comment>
<dbReference type="InterPro" id="IPR036640">
    <property type="entry name" value="ABC1_TM_sf"/>
</dbReference>
<dbReference type="PROSITE" id="PS50893">
    <property type="entry name" value="ABC_TRANSPORTER_2"/>
    <property type="match status" value="1"/>
</dbReference>
<keyword evidence="5" id="KW-0067">ATP-binding</keyword>
<dbReference type="EMBL" id="JBJKFK010000420">
    <property type="protein sequence ID" value="KAL3317165.1"/>
    <property type="molecule type" value="Genomic_DNA"/>
</dbReference>
<keyword evidence="11" id="KW-1185">Reference proteome</keyword>
<dbReference type="GO" id="GO:0005524">
    <property type="term" value="F:ATP binding"/>
    <property type="evidence" value="ECO:0007669"/>
    <property type="project" value="UniProtKB-KW"/>
</dbReference>
<dbReference type="PANTHER" id="PTHR24223:SF456">
    <property type="entry name" value="MULTIDRUG RESISTANCE-ASSOCIATED PROTEIN LETHAL(2)03659"/>
    <property type="match status" value="1"/>
</dbReference>
<reference evidence="10 11" key="1">
    <citation type="submission" date="2024-11" db="EMBL/GenBank/DDBJ databases">
        <title>Adaptive evolution of stress response genes in parasites aligns with host niche diversity.</title>
        <authorList>
            <person name="Hahn C."/>
            <person name="Resl P."/>
        </authorList>
    </citation>
    <scope>NUCLEOTIDE SEQUENCE [LARGE SCALE GENOMIC DNA]</scope>
    <source>
        <strain evidence="10">EGGRZ-B1_66</strain>
        <tissue evidence="10">Body</tissue>
    </source>
</reference>
<dbReference type="InterPro" id="IPR003439">
    <property type="entry name" value="ABC_transporter-like_ATP-bd"/>
</dbReference>
<evidence type="ECO:0000313" key="10">
    <source>
        <dbReference type="EMBL" id="KAL3317165.1"/>
    </source>
</evidence>
<evidence type="ECO:0000256" key="1">
    <source>
        <dbReference type="ARBA" id="ARBA00004141"/>
    </source>
</evidence>
<dbReference type="Gene3D" id="3.40.50.300">
    <property type="entry name" value="P-loop containing nucleotide triphosphate hydrolases"/>
    <property type="match status" value="1"/>
</dbReference>
<evidence type="ECO:0000259" key="9">
    <source>
        <dbReference type="PROSITE" id="PS50893"/>
    </source>
</evidence>
<gene>
    <name evidence="10" type="ORF">Ciccas_004175</name>
</gene>
<dbReference type="SUPFAM" id="SSF90123">
    <property type="entry name" value="ABC transporter transmembrane region"/>
    <property type="match status" value="1"/>
</dbReference>
<feature type="transmembrane region" description="Helical" evidence="8">
    <location>
        <begin position="63"/>
        <end position="81"/>
    </location>
</feature>
<keyword evidence="4" id="KW-0547">Nucleotide-binding</keyword>
<feature type="domain" description="ABC transporter" evidence="9">
    <location>
        <begin position="154"/>
        <end position="369"/>
    </location>
</feature>
<comment type="caution">
    <text evidence="10">The sequence shown here is derived from an EMBL/GenBank/DDBJ whole genome shotgun (WGS) entry which is preliminary data.</text>
</comment>
<dbReference type="PROSITE" id="PS00211">
    <property type="entry name" value="ABC_TRANSPORTER_1"/>
    <property type="match status" value="1"/>
</dbReference>
<evidence type="ECO:0000256" key="6">
    <source>
        <dbReference type="ARBA" id="ARBA00022989"/>
    </source>
</evidence>